<keyword evidence="3" id="KW-1185">Reference proteome</keyword>
<dbReference type="AlphaFoldDB" id="A0A0C2YSC3"/>
<organism evidence="2 3">
    <name type="scientific">Scleroderma citrinum Foug A</name>
    <dbReference type="NCBI Taxonomy" id="1036808"/>
    <lineage>
        <taxon>Eukaryota</taxon>
        <taxon>Fungi</taxon>
        <taxon>Dikarya</taxon>
        <taxon>Basidiomycota</taxon>
        <taxon>Agaricomycotina</taxon>
        <taxon>Agaricomycetes</taxon>
        <taxon>Agaricomycetidae</taxon>
        <taxon>Boletales</taxon>
        <taxon>Sclerodermatineae</taxon>
        <taxon>Sclerodermataceae</taxon>
        <taxon>Scleroderma</taxon>
    </lineage>
</organism>
<dbReference type="HOGENOM" id="CLU_1366961_0_0_1"/>
<accession>A0A0C2YSC3</accession>
<evidence type="ECO:0000313" key="2">
    <source>
        <dbReference type="EMBL" id="KIM52603.1"/>
    </source>
</evidence>
<feature type="compositionally biased region" description="Low complexity" evidence="1">
    <location>
        <begin position="162"/>
        <end position="176"/>
    </location>
</feature>
<reference evidence="3" key="2">
    <citation type="submission" date="2015-01" db="EMBL/GenBank/DDBJ databases">
        <title>Evolutionary Origins and Diversification of the Mycorrhizal Mutualists.</title>
        <authorList>
            <consortium name="DOE Joint Genome Institute"/>
            <consortium name="Mycorrhizal Genomics Consortium"/>
            <person name="Kohler A."/>
            <person name="Kuo A."/>
            <person name="Nagy L.G."/>
            <person name="Floudas D."/>
            <person name="Copeland A."/>
            <person name="Barry K.W."/>
            <person name="Cichocki N."/>
            <person name="Veneault-Fourrey C."/>
            <person name="LaButti K."/>
            <person name="Lindquist E.A."/>
            <person name="Lipzen A."/>
            <person name="Lundell T."/>
            <person name="Morin E."/>
            <person name="Murat C."/>
            <person name="Riley R."/>
            <person name="Ohm R."/>
            <person name="Sun H."/>
            <person name="Tunlid A."/>
            <person name="Henrissat B."/>
            <person name="Grigoriev I.V."/>
            <person name="Hibbett D.S."/>
            <person name="Martin F."/>
        </authorList>
    </citation>
    <scope>NUCLEOTIDE SEQUENCE [LARGE SCALE GENOMIC DNA]</scope>
    <source>
        <strain evidence="3">Foug A</strain>
    </source>
</reference>
<dbReference type="EMBL" id="KN822205">
    <property type="protein sequence ID" value="KIM52603.1"/>
    <property type="molecule type" value="Genomic_DNA"/>
</dbReference>
<sequence>MYVIPIIGIHRTATPPLTFSVVSQSPPSMGLTRLSDTCRTRANEDGNCQWSAIGTSLTDLLAADHPCHDRGPDEGPTSLASKIDPKEMRSRVQRSALKMSTGDASLQGFSNVLNLTTRYAHTSLGMVGPGKVATPIITLTTITSTPPQLTKYKHNNGNGDQPPSSTTPTANTSTCTAGHDVDSPTTHMSTTAFMHHHFYQ</sequence>
<gene>
    <name evidence="2" type="ORF">SCLCIDRAFT_32510</name>
</gene>
<feature type="region of interest" description="Disordered" evidence="1">
    <location>
        <begin position="146"/>
        <end position="186"/>
    </location>
</feature>
<proteinExistence type="predicted"/>
<evidence type="ECO:0000256" key="1">
    <source>
        <dbReference type="SAM" id="MobiDB-lite"/>
    </source>
</evidence>
<evidence type="ECO:0000313" key="3">
    <source>
        <dbReference type="Proteomes" id="UP000053989"/>
    </source>
</evidence>
<name>A0A0C2YSC3_9AGAM</name>
<protein>
    <submittedName>
        <fullName evidence="2">Uncharacterized protein</fullName>
    </submittedName>
</protein>
<reference evidence="2 3" key="1">
    <citation type="submission" date="2014-04" db="EMBL/GenBank/DDBJ databases">
        <authorList>
            <consortium name="DOE Joint Genome Institute"/>
            <person name="Kuo A."/>
            <person name="Kohler A."/>
            <person name="Nagy L.G."/>
            <person name="Floudas D."/>
            <person name="Copeland A."/>
            <person name="Barry K.W."/>
            <person name="Cichocki N."/>
            <person name="Veneault-Fourrey C."/>
            <person name="LaButti K."/>
            <person name="Lindquist E.A."/>
            <person name="Lipzen A."/>
            <person name="Lundell T."/>
            <person name="Morin E."/>
            <person name="Murat C."/>
            <person name="Sun H."/>
            <person name="Tunlid A."/>
            <person name="Henrissat B."/>
            <person name="Grigoriev I.V."/>
            <person name="Hibbett D.S."/>
            <person name="Martin F."/>
            <person name="Nordberg H.P."/>
            <person name="Cantor M.N."/>
            <person name="Hua S.X."/>
        </authorList>
    </citation>
    <scope>NUCLEOTIDE SEQUENCE [LARGE SCALE GENOMIC DNA]</scope>
    <source>
        <strain evidence="2 3">Foug A</strain>
    </source>
</reference>
<dbReference type="Proteomes" id="UP000053989">
    <property type="component" value="Unassembled WGS sequence"/>
</dbReference>
<dbReference type="InParanoid" id="A0A0C2YSC3"/>